<accession>A0A0F9EFK8</accession>
<dbReference type="HAMAP" id="MF_00274">
    <property type="entry name" value="DNA_YbaB_EbfC"/>
    <property type="match status" value="1"/>
</dbReference>
<comment type="caution">
    <text evidence="2">The sequence shown here is derived from an EMBL/GenBank/DDBJ whole genome shotgun (WGS) entry which is preliminary data.</text>
</comment>
<name>A0A0F9EFK8_9ZZZZ</name>
<dbReference type="GO" id="GO:0005829">
    <property type="term" value="C:cytosol"/>
    <property type="evidence" value="ECO:0007669"/>
    <property type="project" value="TreeGrafter"/>
</dbReference>
<evidence type="ECO:0000256" key="1">
    <source>
        <dbReference type="ARBA" id="ARBA00023125"/>
    </source>
</evidence>
<dbReference type="AlphaFoldDB" id="A0A0F9EFK8"/>
<dbReference type="InterPro" id="IPR004401">
    <property type="entry name" value="YbaB/EbfC"/>
</dbReference>
<dbReference type="PANTHER" id="PTHR33449:SF1">
    <property type="entry name" value="NUCLEOID-ASSOCIATED PROTEIN YBAB"/>
    <property type="match status" value="1"/>
</dbReference>
<dbReference type="PIRSF" id="PIRSF004555">
    <property type="entry name" value="UCP004555"/>
    <property type="match status" value="1"/>
</dbReference>
<organism evidence="2">
    <name type="scientific">marine sediment metagenome</name>
    <dbReference type="NCBI Taxonomy" id="412755"/>
    <lineage>
        <taxon>unclassified sequences</taxon>
        <taxon>metagenomes</taxon>
        <taxon>ecological metagenomes</taxon>
    </lineage>
</organism>
<dbReference type="NCBIfam" id="TIGR00103">
    <property type="entry name" value="DNA_YbaB_EbfC"/>
    <property type="match status" value="1"/>
</dbReference>
<dbReference type="SUPFAM" id="SSF82607">
    <property type="entry name" value="YbaB-like"/>
    <property type="match status" value="1"/>
</dbReference>
<evidence type="ECO:0000313" key="2">
    <source>
        <dbReference type="EMBL" id="KKL22758.1"/>
    </source>
</evidence>
<gene>
    <name evidence="2" type="ORF">LCGC14_2432200</name>
</gene>
<sequence>MMLGNLGKMMKLAAEMKSKLPEMQARIEAAEHAASAGGGAVTATVNGKGMLTGVKISPEAVADGDAAMLEDMVKAAVSAAQDKAAQAAAAEMQAFAEEMGVPPGMQDMLS</sequence>
<dbReference type="Pfam" id="PF02575">
    <property type="entry name" value="YbaB_DNA_bd"/>
    <property type="match status" value="1"/>
</dbReference>
<evidence type="ECO:0008006" key="3">
    <source>
        <dbReference type="Google" id="ProtNLM"/>
    </source>
</evidence>
<dbReference type="InterPro" id="IPR036894">
    <property type="entry name" value="YbaB-like_sf"/>
</dbReference>
<dbReference type="EMBL" id="LAZR01037224">
    <property type="protein sequence ID" value="KKL22758.1"/>
    <property type="molecule type" value="Genomic_DNA"/>
</dbReference>
<keyword evidence="1" id="KW-0238">DNA-binding</keyword>
<dbReference type="GO" id="GO:0003677">
    <property type="term" value="F:DNA binding"/>
    <property type="evidence" value="ECO:0007669"/>
    <property type="project" value="UniProtKB-KW"/>
</dbReference>
<protein>
    <recommendedName>
        <fullName evidence="3">Nucleoid-associated protein</fullName>
    </recommendedName>
</protein>
<reference evidence="2" key="1">
    <citation type="journal article" date="2015" name="Nature">
        <title>Complex archaea that bridge the gap between prokaryotes and eukaryotes.</title>
        <authorList>
            <person name="Spang A."/>
            <person name="Saw J.H."/>
            <person name="Jorgensen S.L."/>
            <person name="Zaremba-Niedzwiedzka K."/>
            <person name="Martijn J."/>
            <person name="Lind A.E."/>
            <person name="van Eijk R."/>
            <person name="Schleper C."/>
            <person name="Guy L."/>
            <person name="Ettema T.J."/>
        </authorList>
    </citation>
    <scope>NUCLEOTIDE SEQUENCE</scope>
</reference>
<dbReference type="Gene3D" id="3.30.1310.10">
    <property type="entry name" value="Nucleoid-associated protein YbaB-like domain"/>
    <property type="match status" value="1"/>
</dbReference>
<proteinExistence type="inferred from homology"/>
<dbReference type="PANTHER" id="PTHR33449">
    <property type="entry name" value="NUCLEOID-ASSOCIATED PROTEIN YBAB"/>
    <property type="match status" value="1"/>
</dbReference>